<dbReference type="InterPro" id="IPR023696">
    <property type="entry name" value="Ureohydrolase_dom_sf"/>
</dbReference>
<evidence type="ECO:0000256" key="1">
    <source>
        <dbReference type="ARBA" id="ARBA00022723"/>
    </source>
</evidence>
<feature type="binding site" evidence="5 7">
    <location>
        <position position="164"/>
    </location>
    <ligand>
        <name>Mn(2+)</name>
        <dbReference type="ChEBI" id="CHEBI:29035"/>
        <label>1</label>
    </ligand>
</feature>
<dbReference type="GO" id="GO:0033389">
    <property type="term" value="P:putrescine biosynthetic process from arginine, via agmatine"/>
    <property type="evidence" value="ECO:0007669"/>
    <property type="project" value="TreeGrafter"/>
</dbReference>
<dbReference type="PIRSF" id="PIRSF036979">
    <property type="entry name" value="Arginase"/>
    <property type="match status" value="1"/>
</dbReference>
<dbReference type="NCBIfam" id="TIGR01227">
    <property type="entry name" value="hutG"/>
    <property type="match status" value="1"/>
</dbReference>
<proteinExistence type="inferred from homology"/>
<evidence type="ECO:0000256" key="2">
    <source>
        <dbReference type="ARBA" id="ARBA00022801"/>
    </source>
</evidence>
<feature type="binding site" evidence="5 7">
    <location>
        <position position="160"/>
    </location>
    <ligand>
        <name>Mn(2+)</name>
        <dbReference type="ChEBI" id="CHEBI:29035"/>
        <label>1</label>
    </ligand>
</feature>
<evidence type="ECO:0000256" key="8">
    <source>
        <dbReference type="PROSITE-ProRule" id="PRU00742"/>
    </source>
</evidence>
<evidence type="ECO:0000256" key="6">
    <source>
        <dbReference type="NCBIfam" id="TIGR01227"/>
    </source>
</evidence>
<feature type="binding site" evidence="5">
    <location>
        <position position="160"/>
    </location>
    <ligand>
        <name>Mn(2+)</name>
        <dbReference type="ChEBI" id="CHEBI:29035"/>
        <label>2</label>
    </ligand>
</feature>
<evidence type="ECO:0000256" key="5">
    <source>
        <dbReference type="HAMAP-Rule" id="MF_00737"/>
    </source>
</evidence>
<dbReference type="PROSITE" id="PS51409">
    <property type="entry name" value="ARGINASE_2"/>
    <property type="match status" value="1"/>
</dbReference>
<dbReference type="InterPro" id="IPR020855">
    <property type="entry name" value="Ureohydrolase_Mn_BS"/>
</dbReference>
<dbReference type="HAMAP" id="MF_00737">
    <property type="entry name" value="Formimidoylglutam"/>
    <property type="match status" value="1"/>
</dbReference>
<dbReference type="EC" id="3.5.3.8" evidence="5 6"/>
<dbReference type="PROSITE" id="PS01053">
    <property type="entry name" value="ARGINASE_1"/>
    <property type="match status" value="1"/>
</dbReference>
<protein>
    <recommendedName>
        <fullName evidence="5 6">Formimidoylglutamase</fullName>
        <ecNumber evidence="5 6">3.5.3.8</ecNumber>
    </recommendedName>
    <alternativeName>
        <fullName evidence="5">Formiminoglutamase</fullName>
    </alternativeName>
    <alternativeName>
        <fullName evidence="5">Formiminoglutamate hydrolase</fullName>
    </alternativeName>
</protein>
<dbReference type="GO" id="GO:0008783">
    <property type="term" value="F:agmatinase activity"/>
    <property type="evidence" value="ECO:0007669"/>
    <property type="project" value="TreeGrafter"/>
</dbReference>
<feature type="binding site" evidence="7">
    <location>
        <position position="253"/>
    </location>
    <ligand>
        <name>Mn(2+)</name>
        <dbReference type="ChEBI" id="CHEBI:29035"/>
        <label>1</label>
    </ligand>
</feature>
<sequence length="321" mass="34811">MHESFMKEAWSGRIDREEVPELSLRLHQCVQPFAPSGQSSSDGVVVIGFCSDEGVKRNQGRIGAAQAPNQLRRYLSQLPWQANLPVYDAGNIDCQDGQLEAAHLALAEQVALVLAHRGFPFILGGGHEVAYGSWLGLVTHLERTIADHSVRPTIGIINFDAHFDLRKAEQSSSGTPFYQIAEACNARNIDFHYACFGVSETANTLALFERADALNVCVRKDKALTLLDLPSASAQLASFMEACDLIYLTIDLDVFPAAVAPGVSAPAPRGVSVEVIESLIDGIKATGKLAVADIAEYNPTYDIDNHTARVAARLFYTITRG</sequence>
<comment type="cofactor">
    <cofactor evidence="5 7">
        <name>Mn(2+)</name>
        <dbReference type="ChEBI" id="CHEBI:29035"/>
    </cofactor>
    <text evidence="5 7">Binds 2 manganese ions per subunit.</text>
</comment>
<comment type="caution">
    <text evidence="10">The sequence shown here is derived from an EMBL/GenBank/DDBJ whole genome shotgun (WGS) entry which is preliminary data.</text>
</comment>
<dbReference type="EMBL" id="QKRX01000009">
    <property type="protein sequence ID" value="RAU17465.1"/>
    <property type="molecule type" value="Genomic_DNA"/>
</dbReference>
<dbReference type="UniPathway" id="UPA00379">
    <property type="reaction ID" value="UER00552"/>
</dbReference>
<dbReference type="PANTHER" id="PTHR11358">
    <property type="entry name" value="ARGINASE/AGMATINASE"/>
    <property type="match status" value="1"/>
</dbReference>
<evidence type="ECO:0000256" key="9">
    <source>
        <dbReference type="RuleBase" id="RU003684"/>
    </source>
</evidence>
<dbReference type="GO" id="GO:0050415">
    <property type="term" value="F:formimidoylglutamase activity"/>
    <property type="evidence" value="ECO:0007669"/>
    <property type="project" value="UniProtKB-UniRule"/>
</dbReference>
<name>A0A364NKR8_9GAMM</name>
<dbReference type="GO" id="GO:0019556">
    <property type="term" value="P:L-histidine catabolic process to glutamate and formamide"/>
    <property type="evidence" value="ECO:0007669"/>
    <property type="project" value="UniProtKB-UniRule"/>
</dbReference>
<dbReference type="GO" id="GO:0019557">
    <property type="term" value="P:L-histidine catabolic process to glutamate and formate"/>
    <property type="evidence" value="ECO:0007669"/>
    <property type="project" value="UniProtKB-UniPathway"/>
</dbReference>
<dbReference type="AlphaFoldDB" id="A0A364NKR8"/>
<dbReference type="PANTHER" id="PTHR11358:SF35">
    <property type="entry name" value="FORMIMIDOYLGLUTAMASE"/>
    <property type="match status" value="1"/>
</dbReference>
<dbReference type="OrthoDB" id="9789727at2"/>
<dbReference type="PRINTS" id="PR00116">
    <property type="entry name" value="ARGINASE"/>
</dbReference>
<keyword evidence="11" id="KW-1185">Reference proteome</keyword>
<feature type="binding site" evidence="7">
    <location>
        <position position="162"/>
    </location>
    <ligand>
        <name>Mn(2+)</name>
        <dbReference type="ChEBI" id="CHEBI:29035"/>
        <label>1</label>
    </ligand>
</feature>
<dbReference type="GO" id="GO:0030145">
    <property type="term" value="F:manganese ion binding"/>
    <property type="evidence" value="ECO:0007669"/>
    <property type="project" value="UniProtKB-UniRule"/>
</dbReference>
<comment type="pathway">
    <text evidence="5">Amino-acid degradation; L-histidine degradation into L-glutamate; L-glutamate from N-formimidoyl-L-glutamate (hydrolase route): step 1/1.</text>
</comment>
<comment type="catalytic activity">
    <reaction evidence="5">
        <text>N-formimidoyl-L-glutamate + H2O = formamide + L-glutamate</text>
        <dbReference type="Rhea" id="RHEA:22492"/>
        <dbReference type="ChEBI" id="CHEBI:15377"/>
        <dbReference type="ChEBI" id="CHEBI:16397"/>
        <dbReference type="ChEBI" id="CHEBI:29985"/>
        <dbReference type="ChEBI" id="CHEBI:58928"/>
        <dbReference type="EC" id="3.5.3.8"/>
    </reaction>
</comment>
<comment type="function">
    <text evidence="5">Catalyzes the conversion of N-formimidoyl-L-glutamate to L-glutamate and formamide.</text>
</comment>
<feature type="binding site" evidence="5">
    <location>
        <position position="162"/>
    </location>
    <ligand>
        <name>Mn(2+)</name>
        <dbReference type="ChEBI" id="CHEBI:29035"/>
        <label>2</label>
    </ligand>
</feature>
<evidence type="ECO:0000313" key="11">
    <source>
        <dbReference type="Proteomes" id="UP000250744"/>
    </source>
</evidence>
<dbReference type="CDD" id="cd09988">
    <property type="entry name" value="Formimidoylglutamase"/>
    <property type="match status" value="1"/>
</dbReference>
<dbReference type="SUPFAM" id="SSF52768">
    <property type="entry name" value="Arginase/deacetylase"/>
    <property type="match status" value="1"/>
</dbReference>
<feature type="binding site" evidence="5">
    <location>
        <position position="251"/>
    </location>
    <ligand>
        <name>Mn(2+)</name>
        <dbReference type="ChEBI" id="CHEBI:29035"/>
        <label>2</label>
    </ligand>
</feature>
<dbReference type="InterPro" id="IPR005923">
    <property type="entry name" value="HutG"/>
</dbReference>
<dbReference type="Pfam" id="PF00491">
    <property type="entry name" value="Arginase"/>
    <property type="match status" value="1"/>
</dbReference>
<dbReference type="Proteomes" id="UP000250744">
    <property type="component" value="Unassembled WGS sequence"/>
</dbReference>
<organism evidence="10 11">
    <name type="scientific">Nitrincola tibetensis</name>
    <dbReference type="NCBI Taxonomy" id="2219697"/>
    <lineage>
        <taxon>Bacteria</taxon>
        <taxon>Pseudomonadati</taxon>
        <taxon>Pseudomonadota</taxon>
        <taxon>Gammaproteobacteria</taxon>
        <taxon>Oceanospirillales</taxon>
        <taxon>Oceanospirillaceae</taxon>
        <taxon>Nitrincola</taxon>
    </lineage>
</organism>
<keyword evidence="3 5" id="KW-0369">Histidine metabolism</keyword>
<reference evidence="10 11" key="1">
    <citation type="submission" date="2018-06" db="EMBL/GenBank/DDBJ databases">
        <title>Nitrincola tibetense sp. nov., isolated from Lake XuguoCo on Tibetan Plateau.</title>
        <authorList>
            <person name="Xing P."/>
        </authorList>
    </citation>
    <scope>NUCLEOTIDE SEQUENCE [LARGE SCALE GENOMIC DNA]</scope>
    <source>
        <strain evidence="11">xg18</strain>
    </source>
</reference>
<evidence type="ECO:0000256" key="3">
    <source>
        <dbReference type="ARBA" id="ARBA00022808"/>
    </source>
</evidence>
<feature type="binding site" evidence="5 7">
    <location>
        <position position="127"/>
    </location>
    <ligand>
        <name>Mn(2+)</name>
        <dbReference type="ChEBI" id="CHEBI:29035"/>
        <label>1</label>
    </ligand>
</feature>
<accession>A0A364NKR8</accession>
<feature type="binding site" evidence="5 7">
    <location>
        <position position="251"/>
    </location>
    <ligand>
        <name>Mn(2+)</name>
        <dbReference type="ChEBI" id="CHEBI:29035"/>
        <label>1</label>
    </ligand>
</feature>
<dbReference type="RefSeq" id="WP_112159620.1">
    <property type="nucleotide sequence ID" value="NZ_QKRX01000009.1"/>
</dbReference>
<keyword evidence="4 5" id="KW-0464">Manganese</keyword>
<keyword evidence="2 5" id="KW-0378">Hydrolase</keyword>
<dbReference type="InterPro" id="IPR006035">
    <property type="entry name" value="Ureohydrolase"/>
</dbReference>
<keyword evidence="1 5" id="KW-0479">Metal-binding</keyword>
<feature type="binding site" evidence="5">
    <location>
        <position position="253"/>
    </location>
    <ligand>
        <name>Mn(2+)</name>
        <dbReference type="ChEBI" id="CHEBI:29035"/>
        <label>2</label>
    </ligand>
</feature>
<evidence type="ECO:0000256" key="7">
    <source>
        <dbReference type="PIRSR" id="PIRSR036979-1"/>
    </source>
</evidence>
<gene>
    <name evidence="5" type="primary">hutG</name>
    <name evidence="10" type="ORF">DN062_12260</name>
</gene>
<comment type="similarity">
    <text evidence="5 8 9">Belongs to the arginase family.</text>
</comment>
<dbReference type="Gene3D" id="3.40.800.10">
    <property type="entry name" value="Ureohydrolase domain"/>
    <property type="match status" value="1"/>
</dbReference>
<evidence type="ECO:0000256" key="4">
    <source>
        <dbReference type="ARBA" id="ARBA00023211"/>
    </source>
</evidence>
<evidence type="ECO:0000313" key="10">
    <source>
        <dbReference type="EMBL" id="RAU17465.1"/>
    </source>
</evidence>